<dbReference type="InterPro" id="IPR011330">
    <property type="entry name" value="Glyco_hydro/deAcase_b/a-brl"/>
</dbReference>
<gene>
    <name evidence="6" type="primary">hpnK</name>
    <name evidence="6" type="ORF">ACELLULO517_08510</name>
</gene>
<organism evidence="6 7">
    <name type="scientific">Acidisoma cellulosilyticum</name>
    <dbReference type="NCBI Taxonomy" id="2802395"/>
    <lineage>
        <taxon>Bacteria</taxon>
        <taxon>Pseudomonadati</taxon>
        <taxon>Pseudomonadota</taxon>
        <taxon>Alphaproteobacteria</taxon>
        <taxon>Acetobacterales</taxon>
        <taxon>Acidocellaceae</taxon>
        <taxon>Acidisoma</taxon>
    </lineage>
</organism>
<evidence type="ECO:0000256" key="1">
    <source>
        <dbReference type="ARBA" id="ARBA00001946"/>
    </source>
</evidence>
<dbReference type="PANTHER" id="PTHR31609:SF1">
    <property type="entry name" value="CARBOHYDRATE DEACETYLASE"/>
    <property type="match status" value="1"/>
</dbReference>
<dbReference type="PANTHER" id="PTHR31609">
    <property type="entry name" value="YDJC DEACETYLASE FAMILY MEMBER"/>
    <property type="match status" value="1"/>
</dbReference>
<evidence type="ECO:0000256" key="4">
    <source>
        <dbReference type="ARBA" id="ARBA00022842"/>
    </source>
</evidence>
<dbReference type="EMBL" id="JAESVA010000002">
    <property type="protein sequence ID" value="MCB8880271.1"/>
    <property type="molecule type" value="Genomic_DNA"/>
</dbReference>
<keyword evidence="5" id="KW-0119">Carbohydrate metabolism</keyword>
<keyword evidence="3" id="KW-0378">Hydrolase</keyword>
<dbReference type="AlphaFoldDB" id="A0A963Z0F0"/>
<dbReference type="SUPFAM" id="SSF88713">
    <property type="entry name" value="Glycoside hydrolase/deacetylase"/>
    <property type="match status" value="1"/>
</dbReference>
<keyword evidence="7" id="KW-1185">Reference proteome</keyword>
<protein>
    <submittedName>
        <fullName evidence="6">Hopanoid biosynthesis-associated protein HpnK</fullName>
    </submittedName>
</protein>
<evidence type="ECO:0000256" key="5">
    <source>
        <dbReference type="ARBA" id="ARBA00023277"/>
    </source>
</evidence>
<evidence type="ECO:0000313" key="7">
    <source>
        <dbReference type="Proteomes" id="UP000721844"/>
    </source>
</evidence>
<reference evidence="6 7" key="1">
    <citation type="journal article" date="2021" name="Microorganisms">
        <title>Acidisoma silvae sp. nov. and Acidisomacellulosilytica sp. nov., Two Acidophilic Bacteria Isolated from Decaying Wood, Hydrolyzing Cellulose and Producing Poly-3-hydroxybutyrate.</title>
        <authorList>
            <person name="Mieszkin S."/>
            <person name="Pouder E."/>
            <person name="Uroz S."/>
            <person name="Simon-Colin C."/>
            <person name="Alain K."/>
        </authorList>
    </citation>
    <scope>NUCLEOTIDE SEQUENCE [LARGE SCALE GENOMIC DNA]</scope>
    <source>
        <strain evidence="6 7">HW T5.17</strain>
    </source>
</reference>
<dbReference type="Gene3D" id="3.20.20.370">
    <property type="entry name" value="Glycoside hydrolase/deacetylase"/>
    <property type="match status" value="1"/>
</dbReference>
<keyword evidence="4" id="KW-0460">Magnesium</keyword>
<comment type="caution">
    <text evidence="6">The sequence shown here is derived from an EMBL/GenBank/DDBJ whole genome shotgun (WGS) entry which is preliminary data.</text>
</comment>
<proteinExistence type="predicted"/>
<dbReference type="CDD" id="cd10804">
    <property type="entry name" value="YdjC_HpnK_like"/>
    <property type="match status" value="1"/>
</dbReference>
<dbReference type="NCBIfam" id="TIGR03473">
    <property type="entry name" value="HpnK"/>
    <property type="match status" value="1"/>
</dbReference>
<sequence length="290" mass="31436">MTDDRRRAIISADDFGLSIAVNEGIERAHRNGLLSTASLMVAGDAAVDALRRARTMPDLKLGLHIVAIEGPAVLPPGEIAALLDGEGRIPSDQLGLGLRYAFNARVRAQLSREIAAQFRTFAATGLTLDHANAHKHMHLHPVVGQMMIAAGQQYGLRALRIPAEPAGVMASLDVPQGPGARALLAWTQLLRGQARRAKLQTNDHAFGIAWSGHMTEDRLLRLIPRLPPGLSELYFHPAAGRDALLDRFMPSYEHEAELAALTSPRLADAFRSAGVALTTWSQSHETMLLR</sequence>
<comment type="cofactor">
    <cofactor evidence="1">
        <name>Mg(2+)</name>
        <dbReference type="ChEBI" id="CHEBI:18420"/>
    </cofactor>
</comment>
<evidence type="ECO:0000256" key="2">
    <source>
        <dbReference type="ARBA" id="ARBA00022723"/>
    </source>
</evidence>
<accession>A0A963Z0F0</accession>
<dbReference type="Proteomes" id="UP000721844">
    <property type="component" value="Unassembled WGS sequence"/>
</dbReference>
<dbReference type="InterPro" id="IPR006879">
    <property type="entry name" value="YdjC-like"/>
</dbReference>
<dbReference type="InterPro" id="IPR017836">
    <property type="entry name" value="Hopanoid_biosynth-assoc_HpnK"/>
</dbReference>
<keyword evidence="2" id="KW-0479">Metal-binding</keyword>
<dbReference type="GO" id="GO:0005975">
    <property type="term" value="P:carbohydrate metabolic process"/>
    <property type="evidence" value="ECO:0007669"/>
    <property type="project" value="InterPro"/>
</dbReference>
<evidence type="ECO:0000256" key="3">
    <source>
        <dbReference type="ARBA" id="ARBA00022801"/>
    </source>
</evidence>
<evidence type="ECO:0000313" key="6">
    <source>
        <dbReference type="EMBL" id="MCB8880271.1"/>
    </source>
</evidence>
<dbReference type="GO" id="GO:0019213">
    <property type="term" value="F:deacetylase activity"/>
    <property type="evidence" value="ECO:0007669"/>
    <property type="project" value="TreeGrafter"/>
</dbReference>
<dbReference type="GO" id="GO:0016787">
    <property type="term" value="F:hydrolase activity"/>
    <property type="evidence" value="ECO:0007669"/>
    <property type="project" value="UniProtKB-KW"/>
</dbReference>
<dbReference type="GO" id="GO:0046872">
    <property type="term" value="F:metal ion binding"/>
    <property type="evidence" value="ECO:0007669"/>
    <property type="project" value="UniProtKB-KW"/>
</dbReference>
<name>A0A963Z0F0_9PROT</name>
<dbReference type="Pfam" id="PF04794">
    <property type="entry name" value="YdjC"/>
    <property type="match status" value="1"/>
</dbReference>